<accession>A0A0K9YST0</accession>
<reference evidence="3" key="1">
    <citation type="submission" date="2015-07" db="EMBL/GenBank/DDBJ databases">
        <title>Genome sequencing project for genomic taxonomy and phylogenomics of Bacillus-like bacteria.</title>
        <authorList>
            <person name="Liu B."/>
            <person name="Wang J."/>
            <person name="Zhu Y."/>
            <person name="Liu G."/>
            <person name="Chen Q."/>
            <person name="Chen Z."/>
            <person name="Lan J."/>
            <person name="Che J."/>
            <person name="Ge C."/>
            <person name="Shi H."/>
            <person name="Pan Z."/>
            <person name="Liu X."/>
        </authorList>
    </citation>
    <scope>NUCLEOTIDE SEQUENCE [LARGE SCALE GENOMIC DNA]</scope>
    <source>
        <strain evidence="3">DSM 9887</strain>
    </source>
</reference>
<name>A0A0K9YST0_9BACL</name>
<gene>
    <name evidence="2" type="ORF">ADS79_20790</name>
    <name evidence="1" type="ORF">BRE01_01810</name>
</gene>
<dbReference type="STRING" id="54915.ADS79_20790"/>
<evidence type="ECO:0008006" key="5">
    <source>
        <dbReference type="Google" id="ProtNLM"/>
    </source>
</evidence>
<dbReference type="Proteomes" id="UP000319578">
    <property type="component" value="Unassembled WGS sequence"/>
</dbReference>
<comment type="caution">
    <text evidence="2">The sequence shown here is derived from an EMBL/GenBank/DDBJ whole genome shotgun (WGS) entry which is preliminary data.</text>
</comment>
<dbReference type="PATRIC" id="fig|54915.3.peg.3278"/>
<dbReference type="EMBL" id="LGIQ01000009">
    <property type="protein sequence ID" value="KNB71250.1"/>
    <property type="molecule type" value="Genomic_DNA"/>
</dbReference>
<dbReference type="AlphaFoldDB" id="A0A0K9YST0"/>
<reference evidence="2" key="2">
    <citation type="submission" date="2015-07" db="EMBL/GenBank/DDBJ databases">
        <title>MeaNS - Measles Nucleotide Surveillance Program.</title>
        <authorList>
            <person name="Tran T."/>
            <person name="Druce J."/>
        </authorList>
    </citation>
    <scope>NUCLEOTIDE SEQUENCE</scope>
    <source>
        <strain evidence="2">DSM 9887</strain>
    </source>
</reference>
<sequence length="633" mass="73128">MRVQDSLEYLSETTQQAILVEQRKRFGIADDMDLSSRLQDPHFLGQVWDQAGELERTVIRLFVTRATRGFFSKRSWERETAKEHRHLSVGLTKLRRLGLILTVRKMWSEIGYFMPQEVREQMTLYLLPEPSEAFVSLSKTLPYYIPAGRGIQLDLFGLLVFIRENQVPVTQKGAIHRRMSQKMQPLLSLTDEHAKGLVLPPLNQEPREGLALTVTLDFALRLGLIQTSERRLVIQPYQIQQWLSLSPPERWEQLFEMAIQQYLPHGGWWDAFVQVMKAVSLDQWCFLEAQLSMLETAGFALPTEAKSLVTEQWLHLLAGMGWIELGEGDDQKLYWRWNSLPRLTAEEGWFIDPAGAITIPPLVPLQDVWEISKLCQLEFDGPLIRGELSARMLQSYLTAGATEQQALEILRSGCAHPLPEGLIEMIYQWAKTARQIQMEPCFCVRTAHAGFVEEWKQISEFRPFLSQVISPTEFLIPQGMEFALISTLRQFGYEPQVLSHFSALSAGADSTTDEKGRNGLFLVERPWDGYAVENTFPEPTDGIPEIVSLPKMWTQHFQSYHPQSMRDLFKRSVELQLEVDYQLRGQEKLRGTPLEVRVELGYWMVTMETETGKHCYRMEDMERVRIVVPQYLY</sequence>
<reference evidence="1 4" key="3">
    <citation type="submission" date="2019-06" db="EMBL/GenBank/DDBJ databases">
        <title>Whole genome shotgun sequence of Brevibacillus reuszeri NBRC 15719.</title>
        <authorList>
            <person name="Hosoyama A."/>
            <person name="Uohara A."/>
            <person name="Ohji S."/>
            <person name="Ichikawa N."/>
        </authorList>
    </citation>
    <scope>NUCLEOTIDE SEQUENCE [LARGE SCALE GENOMIC DNA]</scope>
    <source>
        <strain evidence="1 4">NBRC 15719</strain>
    </source>
</reference>
<dbReference type="EMBL" id="BJON01000002">
    <property type="protein sequence ID" value="GED66479.1"/>
    <property type="molecule type" value="Genomic_DNA"/>
</dbReference>
<protein>
    <recommendedName>
        <fullName evidence="5">Helicase XPB/Ssl2 N-terminal domain-containing protein</fullName>
    </recommendedName>
</protein>
<keyword evidence="4" id="KW-1185">Reference proteome</keyword>
<dbReference type="OrthoDB" id="2987331at2"/>
<evidence type="ECO:0000313" key="4">
    <source>
        <dbReference type="Proteomes" id="UP000319578"/>
    </source>
</evidence>
<dbReference type="Proteomes" id="UP000036834">
    <property type="component" value="Unassembled WGS sequence"/>
</dbReference>
<dbReference type="RefSeq" id="WP_049740284.1">
    <property type="nucleotide sequence ID" value="NZ_BJON01000002.1"/>
</dbReference>
<organism evidence="2 3">
    <name type="scientific">Brevibacillus reuszeri</name>
    <dbReference type="NCBI Taxonomy" id="54915"/>
    <lineage>
        <taxon>Bacteria</taxon>
        <taxon>Bacillati</taxon>
        <taxon>Bacillota</taxon>
        <taxon>Bacilli</taxon>
        <taxon>Bacillales</taxon>
        <taxon>Paenibacillaceae</taxon>
        <taxon>Brevibacillus</taxon>
    </lineage>
</organism>
<evidence type="ECO:0000313" key="1">
    <source>
        <dbReference type="EMBL" id="GED66479.1"/>
    </source>
</evidence>
<proteinExistence type="predicted"/>
<evidence type="ECO:0000313" key="2">
    <source>
        <dbReference type="EMBL" id="KNB71250.1"/>
    </source>
</evidence>
<evidence type="ECO:0000313" key="3">
    <source>
        <dbReference type="Proteomes" id="UP000036834"/>
    </source>
</evidence>